<dbReference type="AlphaFoldDB" id="A0AAV6UI39"/>
<comment type="caution">
    <text evidence="1">The sequence shown here is derived from an EMBL/GenBank/DDBJ whole genome shotgun (WGS) entry which is preliminary data.</text>
</comment>
<protein>
    <submittedName>
        <fullName evidence="1">Uncharacterized protein</fullName>
    </submittedName>
</protein>
<keyword evidence="2" id="KW-1185">Reference proteome</keyword>
<gene>
    <name evidence="1" type="ORF">JTE90_002840</name>
</gene>
<evidence type="ECO:0000313" key="1">
    <source>
        <dbReference type="EMBL" id="KAG8183458.1"/>
    </source>
</evidence>
<proteinExistence type="predicted"/>
<sequence length="73" mass="8314">MLPCQVSIMRLTIAWFQIQNSAKGLMQALHSTSIPTEHKAFMAEMGRNPPKSSSGFEVWKKKKRSLVRLFIGH</sequence>
<accession>A0AAV6UI39</accession>
<organism evidence="1 2">
    <name type="scientific">Oedothorax gibbosus</name>
    <dbReference type="NCBI Taxonomy" id="931172"/>
    <lineage>
        <taxon>Eukaryota</taxon>
        <taxon>Metazoa</taxon>
        <taxon>Ecdysozoa</taxon>
        <taxon>Arthropoda</taxon>
        <taxon>Chelicerata</taxon>
        <taxon>Arachnida</taxon>
        <taxon>Araneae</taxon>
        <taxon>Araneomorphae</taxon>
        <taxon>Entelegynae</taxon>
        <taxon>Araneoidea</taxon>
        <taxon>Linyphiidae</taxon>
        <taxon>Erigoninae</taxon>
        <taxon>Oedothorax</taxon>
    </lineage>
</organism>
<dbReference type="EMBL" id="JAFNEN010000416">
    <property type="protein sequence ID" value="KAG8183458.1"/>
    <property type="molecule type" value="Genomic_DNA"/>
</dbReference>
<dbReference type="Proteomes" id="UP000827092">
    <property type="component" value="Unassembled WGS sequence"/>
</dbReference>
<name>A0AAV6UI39_9ARAC</name>
<evidence type="ECO:0000313" key="2">
    <source>
        <dbReference type="Proteomes" id="UP000827092"/>
    </source>
</evidence>
<reference evidence="1 2" key="1">
    <citation type="journal article" date="2022" name="Nat. Ecol. Evol.">
        <title>A masculinizing supergene underlies an exaggerated male reproductive morph in a spider.</title>
        <authorList>
            <person name="Hendrickx F."/>
            <person name="De Corte Z."/>
            <person name="Sonet G."/>
            <person name="Van Belleghem S.M."/>
            <person name="Kostlbacher S."/>
            <person name="Vangestel C."/>
        </authorList>
    </citation>
    <scope>NUCLEOTIDE SEQUENCE [LARGE SCALE GENOMIC DNA]</scope>
    <source>
        <strain evidence="1">W744_W776</strain>
    </source>
</reference>